<sequence length="159" mass="18274">MLAIIARPLLASKFTPCMYSIELLRFVNANYQILTTVSYTFWTPSKYTTLTYNSNKLPRYFWLHSYKSQSFFFTDFAAGLRPRYDPSFKSRTNKMKKSKKMKEEKPTISVIPADDLDSGFSSVRHSIIGGLHLSSSSPNLQRSAPTTPNLPHRKNTYDN</sequence>
<evidence type="ECO:0000256" key="1">
    <source>
        <dbReference type="SAM" id="MobiDB-lite"/>
    </source>
</evidence>
<feature type="compositionally biased region" description="Polar residues" evidence="1">
    <location>
        <begin position="138"/>
        <end position="149"/>
    </location>
</feature>
<dbReference type="Proteomes" id="UP001642483">
    <property type="component" value="Unassembled WGS sequence"/>
</dbReference>
<feature type="region of interest" description="Disordered" evidence="1">
    <location>
        <begin position="134"/>
        <end position="159"/>
    </location>
</feature>
<accession>A0ABP0FTV5</accession>
<evidence type="ECO:0000313" key="3">
    <source>
        <dbReference type="Proteomes" id="UP001642483"/>
    </source>
</evidence>
<dbReference type="EMBL" id="CAWYQH010000090">
    <property type="protein sequence ID" value="CAK8682062.1"/>
    <property type="molecule type" value="Genomic_DNA"/>
</dbReference>
<organism evidence="2 3">
    <name type="scientific">Clavelina lepadiformis</name>
    <name type="common">Light-bulb sea squirt</name>
    <name type="synonym">Ascidia lepadiformis</name>
    <dbReference type="NCBI Taxonomy" id="159417"/>
    <lineage>
        <taxon>Eukaryota</taxon>
        <taxon>Metazoa</taxon>
        <taxon>Chordata</taxon>
        <taxon>Tunicata</taxon>
        <taxon>Ascidiacea</taxon>
        <taxon>Aplousobranchia</taxon>
        <taxon>Clavelinidae</taxon>
        <taxon>Clavelina</taxon>
    </lineage>
</organism>
<evidence type="ECO:0000313" key="2">
    <source>
        <dbReference type="EMBL" id="CAK8682062.1"/>
    </source>
</evidence>
<protein>
    <submittedName>
        <fullName evidence="2">Uncharacterized protein</fullName>
    </submittedName>
</protein>
<reference evidence="2 3" key="1">
    <citation type="submission" date="2024-02" db="EMBL/GenBank/DDBJ databases">
        <authorList>
            <person name="Daric V."/>
            <person name="Darras S."/>
        </authorList>
    </citation>
    <scope>NUCLEOTIDE SEQUENCE [LARGE SCALE GENOMIC DNA]</scope>
</reference>
<comment type="caution">
    <text evidence="2">The sequence shown here is derived from an EMBL/GenBank/DDBJ whole genome shotgun (WGS) entry which is preliminary data.</text>
</comment>
<keyword evidence="3" id="KW-1185">Reference proteome</keyword>
<proteinExistence type="predicted"/>
<gene>
    <name evidence="2" type="ORF">CVLEPA_LOCUS12275</name>
</gene>
<name>A0ABP0FTV5_CLALP</name>